<dbReference type="InterPro" id="IPR019832">
    <property type="entry name" value="Mn/Fe_SOD_C"/>
</dbReference>
<feature type="domain" description="Manganese/iron superoxide dismutase C-terminal" evidence="8">
    <location>
        <begin position="190"/>
        <end position="293"/>
    </location>
</feature>
<dbReference type="GO" id="GO:0005737">
    <property type="term" value="C:cytoplasm"/>
    <property type="evidence" value="ECO:0007669"/>
    <property type="project" value="TreeGrafter"/>
</dbReference>
<dbReference type="PRINTS" id="PR01703">
    <property type="entry name" value="MNSODISMTASE"/>
</dbReference>
<feature type="compositionally biased region" description="Low complexity" evidence="5">
    <location>
        <begin position="23"/>
        <end position="52"/>
    </location>
</feature>
<accession>A0A1G5HGP8</accession>
<dbReference type="Pfam" id="PF00081">
    <property type="entry name" value="Sod_Fe_N"/>
    <property type="match status" value="1"/>
</dbReference>
<organism evidence="9 10">
    <name type="scientific">Paracoccus tibetensis</name>
    <dbReference type="NCBI Taxonomy" id="336292"/>
    <lineage>
        <taxon>Bacteria</taxon>
        <taxon>Pseudomonadati</taxon>
        <taxon>Pseudomonadota</taxon>
        <taxon>Alphaproteobacteria</taxon>
        <taxon>Rhodobacterales</taxon>
        <taxon>Paracoccaceae</taxon>
        <taxon>Paracoccus</taxon>
    </lineage>
</organism>
<dbReference type="GO" id="GO:0046872">
    <property type="term" value="F:metal ion binding"/>
    <property type="evidence" value="ECO:0007669"/>
    <property type="project" value="UniProtKB-KW"/>
</dbReference>
<proteinExistence type="inferred from homology"/>
<keyword evidence="4" id="KW-0560">Oxidoreductase</keyword>
<evidence type="ECO:0000256" key="4">
    <source>
        <dbReference type="ARBA" id="ARBA00023002"/>
    </source>
</evidence>
<feature type="compositionally biased region" description="Acidic residues" evidence="5">
    <location>
        <begin position="53"/>
        <end position="79"/>
    </location>
</feature>
<name>A0A1G5HGP8_9RHOB</name>
<feature type="region of interest" description="Disordered" evidence="5">
    <location>
        <begin position="23"/>
        <end position="91"/>
    </location>
</feature>
<dbReference type="PANTHER" id="PTHR43595:SF2">
    <property type="entry name" value="SMALL RIBOSOMAL SUBUNIT PROTEIN MS42"/>
    <property type="match status" value="1"/>
</dbReference>
<dbReference type="InterPro" id="IPR019831">
    <property type="entry name" value="Mn/Fe_SOD_N"/>
</dbReference>
<keyword evidence="6" id="KW-0732">Signal</keyword>
<evidence type="ECO:0000256" key="2">
    <source>
        <dbReference type="ARBA" id="ARBA00012682"/>
    </source>
</evidence>
<comment type="similarity">
    <text evidence="1">Belongs to the iron/manganese superoxide dismutase family.</text>
</comment>
<feature type="signal peptide" evidence="6">
    <location>
        <begin position="1"/>
        <end position="20"/>
    </location>
</feature>
<evidence type="ECO:0000259" key="8">
    <source>
        <dbReference type="Pfam" id="PF02777"/>
    </source>
</evidence>
<dbReference type="EMBL" id="FMVT01000006">
    <property type="protein sequence ID" value="SCY62208.1"/>
    <property type="molecule type" value="Genomic_DNA"/>
</dbReference>
<dbReference type="Gene3D" id="3.55.40.20">
    <property type="entry name" value="Iron/manganese superoxide dismutase, C-terminal domain"/>
    <property type="match status" value="1"/>
</dbReference>
<gene>
    <name evidence="9" type="ORF">SAMN05660710_02140</name>
</gene>
<evidence type="ECO:0000256" key="3">
    <source>
        <dbReference type="ARBA" id="ARBA00022723"/>
    </source>
</evidence>
<dbReference type="SUPFAM" id="SSF46609">
    <property type="entry name" value="Fe,Mn superoxide dismutase (SOD), N-terminal domain"/>
    <property type="match status" value="1"/>
</dbReference>
<evidence type="ECO:0000256" key="6">
    <source>
        <dbReference type="SAM" id="SignalP"/>
    </source>
</evidence>
<evidence type="ECO:0000256" key="5">
    <source>
        <dbReference type="SAM" id="MobiDB-lite"/>
    </source>
</evidence>
<dbReference type="SUPFAM" id="SSF54719">
    <property type="entry name" value="Fe,Mn superoxide dismutase (SOD), C-terminal domain"/>
    <property type="match status" value="1"/>
</dbReference>
<dbReference type="InterPro" id="IPR036324">
    <property type="entry name" value="Mn/Fe_SOD_N_sf"/>
</dbReference>
<evidence type="ECO:0000256" key="1">
    <source>
        <dbReference type="ARBA" id="ARBA00008714"/>
    </source>
</evidence>
<dbReference type="InterPro" id="IPR001189">
    <property type="entry name" value="Mn/Fe_SOD"/>
</dbReference>
<dbReference type="InterPro" id="IPR019833">
    <property type="entry name" value="Mn/Fe_SOD_BS"/>
</dbReference>
<feature type="domain" description="Manganese/iron superoxide dismutase N-terminal" evidence="7">
    <location>
        <begin position="97"/>
        <end position="180"/>
    </location>
</feature>
<dbReference type="InterPro" id="IPR036314">
    <property type="entry name" value="SOD_C_sf"/>
</dbReference>
<dbReference type="GO" id="GO:0004784">
    <property type="term" value="F:superoxide dismutase activity"/>
    <property type="evidence" value="ECO:0007669"/>
    <property type="project" value="UniProtKB-EC"/>
</dbReference>
<dbReference type="Gene3D" id="1.10.287.990">
    <property type="entry name" value="Fe,Mn superoxide dismutase (SOD) domain"/>
    <property type="match status" value="1"/>
</dbReference>
<dbReference type="PROSITE" id="PS00088">
    <property type="entry name" value="SOD_MN"/>
    <property type="match status" value="1"/>
</dbReference>
<dbReference type="AlphaFoldDB" id="A0A1G5HGP8"/>
<dbReference type="Proteomes" id="UP000199502">
    <property type="component" value="Unassembled WGS sequence"/>
</dbReference>
<dbReference type="RefSeq" id="WP_281179927.1">
    <property type="nucleotide sequence ID" value="NZ_FMVT01000006.1"/>
</dbReference>
<evidence type="ECO:0000313" key="9">
    <source>
        <dbReference type="EMBL" id="SCY62208.1"/>
    </source>
</evidence>
<evidence type="ECO:0000313" key="10">
    <source>
        <dbReference type="Proteomes" id="UP000199502"/>
    </source>
</evidence>
<evidence type="ECO:0000259" key="7">
    <source>
        <dbReference type="Pfam" id="PF00081"/>
    </source>
</evidence>
<keyword evidence="3" id="KW-0479">Metal-binding</keyword>
<dbReference type="PANTHER" id="PTHR43595">
    <property type="entry name" value="37S RIBOSOMAL PROTEIN S26, MITOCHONDRIAL"/>
    <property type="match status" value="1"/>
</dbReference>
<dbReference type="Pfam" id="PF02777">
    <property type="entry name" value="Sod_Fe_C"/>
    <property type="match status" value="1"/>
</dbReference>
<reference evidence="9 10" key="1">
    <citation type="submission" date="2016-10" db="EMBL/GenBank/DDBJ databases">
        <authorList>
            <person name="de Groot N.N."/>
        </authorList>
    </citation>
    <scope>NUCLEOTIDE SEQUENCE [LARGE SCALE GENOMIC DNA]</scope>
    <source>
        <strain evidence="9 10">CGMCC 1.8925</strain>
    </source>
</reference>
<dbReference type="STRING" id="336292.SAMN05660710_02140"/>
<dbReference type="EC" id="1.15.1.1" evidence="2"/>
<feature type="chain" id="PRO_5011689023" description="superoxide dismutase" evidence="6">
    <location>
        <begin position="21"/>
        <end position="300"/>
    </location>
</feature>
<sequence>MLERLALATAVAAFPLMAYAQTAETETPPDAEAAVETPVEETPAADAAATEATTDDVATDDEATEDEAAPADGSDEAAAEGEPAAEAAAEDADAGAFTLPELGYAYDALEPVIDAQTMELHHSRHHQTFVDNLNDAVENGVIPADIEIEEILASASTYPNQVRNSAGGHWNHTFFWEIMAPEGERGEMSDALSEAITAVYGSEEEFRTAFNDAGAARFGSGWVWLIVNDANQLEITTTPNQDNPLMDAAEVQGTPIIGNDVWEHAYYLNYQNRRAEYLQNWWDVVNWDEVSARYEAALAE</sequence>
<protein>
    <recommendedName>
        <fullName evidence="2">superoxide dismutase</fullName>
        <ecNumber evidence="2">1.15.1.1</ecNumber>
    </recommendedName>
</protein>
<keyword evidence="10" id="KW-1185">Reference proteome</keyword>